<dbReference type="InterPro" id="IPR036640">
    <property type="entry name" value="ABC1_TM_sf"/>
</dbReference>
<dbReference type="PANTHER" id="PTHR24221">
    <property type="entry name" value="ATP-BINDING CASSETTE SUB-FAMILY B"/>
    <property type="match status" value="1"/>
</dbReference>
<feature type="transmembrane region" description="Helical" evidence="7">
    <location>
        <begin position="281"/>
        <end position="303"/>
    </location>
</feature>
<dbReference type="InterPro" id="IPR003439">
    <property type="entry name" value="ABC_transporter-like_ATP-bd"/>
</dbReference>
<dbReference type="Gene3D" id="1.20.1560.10">
    <property type="entry name" value="ABC transporter type 1, transmembrane domain"/>
    <property type="match status" value="1"/>
</dbReference>
<dbReference type="Pfam" id="PF00005">
    <property type="entry name" value="ABC_tran"/>
    <property type="match status" value="1"/>
</dbReference>
<dbReference type="PROSITE" id="PS00211">
    <property type="entry name" value="ABC_TRANSPORTER_1"/>
    <property type="match status" value="1"/>
</dbReference>
<feature type="transmembrane region" description="Helical" evidence="7">
    <location>
        <begin position="249"/>
        <end position="269"/>
    </location>
</feature>
<dbReference type="InterPro" id="IPR017871">
    <property type="entry name" value="ABC_transporter-like_CS"/>
</dbReference>
<accession>A0A963Z2Z8</accession>
<keyword evidence="2 7" id="KW-0812">Transmembrane</keyword>
<feature type="transmembrane region" description="Helical" evidence="7">
    <location>
        <begin position="161"/>
        <end position="181"/>
    </location>
</feature>
<dbReference type="RefSeq" id="WP_227308216.1">
    <property type="nucleotide sequence ID" value="NZ_JAESVA010000005.1"/>
</dbReference>
<dbReference type="PROSITE" id="PS50893">
    <property type="entry name" value="ABC_TRANSPORTER_2"/>
    <property type="match status" value="1"/>
</dbReference>
<dbReference type="GO" id="GO:0140359">
    <property type="term" value="F:ABC-type transporter activity"/>
    <property type="evidence" value="ECO:0007669"/>
    <property type="project" value="InterPro"/>
</dbReference>
<dbReference type="InterPro" id="IPR003593">
    <property type="entry name" value="AAA+_ATPase"/>
</dbReference>
<feature type="transmembrane region" description="Helical" evidence="7">
    <location>
        <begin position="20"/>
        <end position="43"/>
    </location>
</feature>
<dbReference type="Gene3D" id="3.40.50.300">
    <property type="entry name" value="P-loop containing nucleotide triphosphate hydrolases"/>
    <property type="match status" value="1"/>
</dbReference>
<dbReference type="GO" id="GO:0005524">
    <property type="term" value="F:ATP binding"/>
    <property type="evidence" value="ECO:0007669"/>
    <property type="project" value="UniProtKB-KW"/>
</dbReference>
<keyword evidence="3" id="KW-0547">Nucleotide-binding</keyword>
<keyword evidence="5 7" id="KW-1133">Transmembrane helix</keyword>
<dbReference type="PANTHER" id="PTHR24221:SF654">
    <property type="entry name" value="ATP-BINDING CASSETTE SUB-FAMILY B MEMBER 6"/>
    <property type="match status" value="1"/>
</dbReference>
<dbReference type="PROSITE" id="PS50929">
    <property type="entry name" value="ABC_TM1F"/>
    <property type="match status" value="1"/>
</dbReference>
<sequence length="554" mass="59560">MKDLWRLLRLLSASWHWQVLGILLGIVVVLTNVGLLALSGWFIAAMGLAGLGLLHLEYFLPAAAIRALAIIRTVGRYLERLTTHEATFRLLSQLRVWFYQHLEPLAPARLQTHRAGDLLSRIRADIDSLDNFYLRVLAPSIVAPVCAVLMVLFLAHFSAGAALADLLGLLLVGLALPLMAFRLARRPGQAAVTQRGQLRAEIADTIRGFEELRVFGALARQTAQHEAGYEALIGAERAQARVEAASGGAGLFIVQCTMLAALVCAIPLASAGRLPGPDIAMIALFVLASFDAVSGLPNAYRALGETLAAARRIFEIVDAEPAVKEPSAEAPAPLRFDIAFRDVGLRYDAHAPWALDGVSLTIPAGGSLGIVGPTGSGKTSLGNLLLRFWDCERGEVLIGGVPIRDLNGETVRGFCAVIAQQTHLFNTSIRENLRLARPDATDAAMHDALRRAGILDEVSAMPDGLETMVGEVGTQLSGGQARRIAIARAFLKDAPILVLDEPTEGLDALSERIVIDALALLMQGRTTLMITHRPQALRDVDSVARMEQGQIFPV</sequence>
<dbReference type="Proteomes" id="UP000721844">
    <property type="component" value="Unassembled WGS sequence"/>
</dbReference>
<feature type="transmembrane region" description="Helical" evidence="7">
    <location>
        <begin position="49"/>
        <end position="71"/>
    </location>
</feature>
<dbReference type="SMART" id="SM00382">
    <property type="entry name" value="AAA"/>
    <property type="match status" value="1"/>
</dbReference>
<gene>
    <name evidence="10" type="primary">cydC</name>
    <name evidence="10" type="ORF">ACELLULO517_14935</name>
</gene>
<dbReference type="SUPFAM" id="SSF90123">
    <property type="entry name" value="ABC transporter transmembrane region"/>
    <property type="match status" value="1"/>
</dbReference>
<evidence type="ECO:0000256" key="2">
    <source>
        <dbReference type="ARBA" id="ARBA00022692"/>
    </source>
</evidence>
<evidence type="ECO:0000256" key="1">
    <source>
        <dbReference type="ARBA" id="ARBA00004651"/>
    </source>
</evidence>
<evidence type="ECO:0000256" key="3">
    <source>
        <dbReference type="ARBA" id="ARBA00022741"/>
    </source>
</evidence>
<proteinExistence type="predicted"/>
<evidence type="ECO:0000259" key="8">
    <source>
        <dbReference type="PROSITE" id="PS50893"/>
    </source>
</evidence>
<dbReference type="InterPro" id="IPR027417">
    <property type="entry name" value="P-loop_NTPase"/>
</dbReference>
<dbReference type="SUPFAM" id="SSF52540">
    <property type="entry name" value="P-loop containing nucleoside triphosphate hydrolases"/>
    <property type="match status" value="1"/>
</dbReference>
<dbReference type="Pfam" id="PF00664">
    <property type="entry name" value="ABC_membrane"/>
    <property type="match status" value="1"/>
</dbReference>
<evidence type="ECO:0000313" key="11">
    <source>
        <dbReference type="Proteomes" id="UP000721844"/>
    </source>
</evidence>
<keyword evidence="4" id="KW-0067">ATP-binding</keyword>
<dbReference type="GO" id="GO:0034775">
    <property type="term" value="P:glutathione transmembrane transport"/>
    <property type="evidence" value="ECO:0007669"/>
    <property type="project" value="InterPro"/>
</dbReference>
<evidence type="ECO:0000256" key="6">
    <source>
        <dbReference type="ARBA" id="ARBA00023136"/>
    </source>
</evidence>
<evidence type="ECO:0000313" key="10">
    <source>
        <dbReference type="EMBL" id="MCB8881544.1"/>
    </source>
</evidence>
<evidence type="ECO:0000256" key="4">
    <source>
        <dbReference type="ARBA" id="ARBA00022840"/>
    </source>
</evidence>
<dbReference type="GO" id="GO:0016887">
    <property type="term" value="F:ATP hydrolysis activity"/>
    <property type="evidence" value="ECO:0007669"/>
    <property type="project" value="InterPro"/>
</dbReference>
<dbReference type="InterPro" id="IPR039421">
    <property type="entry name" value="Type_1_exporter"/>
</dbReference>
<dbReference type="InterPro" id="IPR014223">
    <property type="entry name" value="ABC_CydC/D"/>
</dbReference>
<dbReference type="EMBL" id="JAESVA010000005">
    <property type="protein sequence ID" value="MCB8881544.1"/>
    <property type="molecule type" value="Genomic_DNA"/>
</dbReference>
<dbReference type="InterPro" id="IPR011527">
    <property type="entry name" value="ABC1_TM_dom"/>
</dbReference>
<protein>
    <submittedName>
        <fullName evidence="10">Thiol reductant ABC exporter subunit CydC</fullName>
    </submittedName>
</protein>
<reference evidence="10 11" key="1">
    <citation type="journal article" date="2021" name="Microorganisms">
        <title>Acidisoma silvae sp. nov. and Acidisomacellulosilytica sp. nov., Two Acidophilic Bacteria Isolated from Decaying Wood, Hydrolyzing Cellulose and Producing Poly-3-hydroxybutyrate.</title>
        <authorList>
            <person name="Mieszkin S."/>
            <person name="Pouder E."/>
            <person name="Uroz S."/>
            <person name="Simon-Colin C."/>
            <person name="Alain K."/>
        </authorList>
    </citation>
    <scope>NUCLEOTIDE SEQUENCE [LARGE SCALE GENOMIC DNA]</scope>
    <source>
        <strain evidence="10 11">HW T5.17</strain>
    </source>
</reference>
<name>A0A963Z2Z8_9PROT</name>
<organism evidence="10 11">
    <name type="scientific">Acidisoma cellulosilyticum</name>
    <dbReference type="NCBI Taxonomy" id="2802395"/>
    <lineage>
        <taxon>Bacteria</taxon>
        <taxon>Pseudomonadati</taxon>
        <taxon>Pseudomonadota</taxon>
        <taxon>Alphaproteobacteria</taxon>
        <taxon>Acetobacterales</taxon>
        <taxon>Acidocellaceae</taxon>
        <taxon>Acidisoma</taxon>
    </lineage>
</organism>
<dbReference type="GO" id="GO:0045454">
    <property type="term" value="P:cell redox homeostasis"/>
    <property type="evidence" value="ECO:0007669"/>
    <property type="project" value="InterPro"/>
</dbReference>
<dbReference type="AlphaFoldDB" id="A0A963Z2Z8"/>
<feature type="domain" description="ABC transmembrane type-1" evidence="9">
    <location>
        <begin position="19"/>
        <end position="305"/>
    </location>
</feature>
<comment type="caution">
    <text evidence="10">The sequence shown here is derived from an EMBL/GenBank/DDBJ whole genome shotgun (WGS) entry which is preliminary data.</text>
</comment>
<comment type="subcellular location">
    <subcellularLocation>
        <location evidence="1">Cell membrane</location>
        <topology evidence="1">Multi-pass membrane protein</topology>
    </subcellularLocation>
</comment>
<evidence type="ECO:0000259" key="9">
    <source>
        <dbReference type="PROSITE" id="PS50929"/>
    </source>
</evidence>
<evidence type="ECO:0000256" key="5">
    <source>
        <dbReference type="ARBA" id="ARBA00022989"/>
    </source>
</evidence>
<keyword evidence="11" id="KW-1185">Reference proteome</keyword>
<feature type="transmembrane region" description="Helical" evidence="7">
    <location>
        <begin position="132"/>
        <end position="155"/>
    </location>
</feature>
<dbReference type="GO" id="GO:0005886">
    <property type="term" value="C:plasma membrane"/>
    <property type="evidence" value="ECO:0007669"/>
    <property type="project" value="UniProtKB-SubCell"/>
</dbReference>
<evidence type="ECO:0000256" key="7">
    <source>
        <dbReference type="SAM" id="Phobius"/>
    </source>
</evidence>
<keyword evidence="6 7" id="KW-0472">Membrane</keyword>
<dbReference type="NCBIfam" id="TIGR02868">
    <property type="entry name" value="CydC"/>
    <property type="match status" value="1"/>
</dbReference>
<dbReference type="CDD" id="cd18585">
    <property type="entry name" value="ABC_6TM_CydC"/>
    <property type="match status" value="1"/>
</dbReference>
<feature type="domain" description="ABC transporter" evidence="8">
    <location>
        <begin position="338"/>
        <end position="554"/>
    </location>
</feature>